<dbReference type="EMBL" id="NCKU01000107">
    <property type="protein sequence ID" value="RWS17216.1"/>
    <property type="molecule type" value="Genomic_DNA"/>
</dbReference>
<dbReference type="FunFam" id="3.30.160.60:FF:000232">
    <property type="entry name" value="Krueppel-like factor 9"/>
    <property type="match status" value="1"/>
</dbReference>
<evidence type="ECO:0000256" key="9">
    <source>
        <dbReference type="ARBA" id="ARBA00023242"/>
    </source>
</evidence>
<name>A0A3S3PVR0_9ACAR</name>
<evidence type="ECO:0000256" key="4">
    <source>
        <dbReference type="ARBA" id="ARBA00022771"/>
    </source>
</evidence>
<proteinExistence type="predicted"/>
<dbReference type="PANTHER" id="PTHR23235:SF174">
    <property type="entry name" value="CABUT, ISOFORM A"/>
    <property type="match status" value="1"/>
</dbReference>
<dbReference type="FunFam" id="3.30.160.60:FF:000926">
    <property type="entry name" value="Kruppel like factor 13"/>
    <property type="match status" value="1"/>
</dbReference>
<feature type="region of interest" description="Disordered" evidence="11">
    <location>
        <begin position="29"/>
        <end position="85"/>
    </location>
</feature>
<dbReference type="GO" id="GO:0000978">
    <property type="term" value="F:RNA polymerase II cis-regulatory region sequence-specific DNA binding"/>
    <property type="evidence" value="ECO:0007669"/>
    <property type="project" value="TreeGrafter"/>
</dbReference>
<sequence>MNSAALCLISLRYNSRTVDGRSRVGLRSADARPLLHSPHSGSSTAADPLSAFSEEPVDLRRHHSKSDESAGVEKHTNGEPQVAGILTDFTRNKREAIASDCANSKLFEDNSCASFEKTTKGRKRKSATDSNRFTPSCITSKSNGTSPKSDSSESAKKVHKCWYSGCDKVYGKSSHLKAHLRTHTGERPFGCKWLNCGKRFARSDELARHYRTHTGEKNFQCPYCEKRFMRSDHLTKHAKRHPEFEPSALLLRKHAFNRGIRFNSLISVEDTIRSISPMVSLVKDRLSFDEENREKRPD</sequence>
<keyword evidence="7" id="KW-0238">DNA-binding</keyword>
<evidence type="ECO:0000256" key="5">
    <source>
        <dbReference type="ARBA" id="ARBA00022833"/>
    </source>
</evidence>
<feature type="compositionally biased region" description="Basic and acidic residues" evidence="11">
    <location>
        <begin position="65"/>
        <end position="77"/>
    </location>
</feature>
<dbReference type="GO" id="GO:0008270">
    <property type="term" value="F:zinc ion binding"/>
    <property type="evidence" value="ECO:0007669"/>
    <property type="project" value="UniProtKB-KW"/>
</dbReference>
<keyword evidence="2" id="KW-0479">Metal-binding</keyword>
<feature type="domain" description="C2H2-type" evidence="12">
    <location>
        <begin position="219"/>
        <end position="246"/>
    </location>
</feature>
<dbReference type="STRING" id="1965070.A0A3S3PVR0"/>
<dbReference type="SUPFAM" id="SSF57667">
    <property type="entry name" value="beta-beta-alpha zinc fingers"/>
    <property type="match status" value="2"/>
</dbReference>
<accession>A0A3S3PVR0</accession>
<keyword evidence="14" id="KW-1185">Reference proteome</keyword>
<feature type="domain" description="C2H2-type" evidence="12">
    <location>
        <begin position="189"/>
        <end position="218"/>
    </location>
</feature>
<keyword evidence="5" id="KW-0862">Zinc</keyword>
<evidence type="ECO:0000256" key="6">
    <source>
        <dbReference type="ARBA" id="ARBA00023015"/>
    </source>
</evidence>
<dbReference type="PROSITE" id="PS00028">
    <property type="entry name" value="ZINC_FINGER_C2H2_1"/>
    <property type="match status" value="3"/>
</dbReference>
<protein>
    <submittedName>
        <fullName evidence="13">Krueppel-like factor 13</fullName>
    </submittedName>
</protein>
<dbReference type="GO" id="GO:0000981">
    <property type="term" value="F:DNA-binding transcription factor activity, RNA polymerase II-specific"/>
    <property type="evidence" value="ECO:0007669"/>
    <property type="project" value="TreeGrafter"/>
</dbReference>
<keyword evidence="9" id="KW-0539">Nucleus</keyword>
<dbReference type="PANTHER" id="PTHR23235">
    <property type="entry name" value="KRUEPPEL-LIKE TRANSCRIPTION FACTOR"/>
    <property type="match status" value="1"/>
</dbReference>
<evidence type="ECO:0000256" key="1">
    <source>
        <dbReference type="ARBA" id="ARBA00004123"/>
    </source>
</evidence>
<evidence type="ECO:0000256" key="2">
    <source>
        <dbReference type="ARBA" id="ARBA00022723"/>
    </source>
</evidence>
<evidence type="ECO:0000256" key="8">
    <source>
        <dbReference type="ARBA" id="ARBA00023163"/>
    </source>
</evidence>
<evidence type="ECO:0000313" key="14">
    <source>
        <dbReference type="Proteomes" id="UP000285301"/>
    </source>
</evidence>
<gene>
    <name evidence="13" type="ORF">B4U79_13067</name>
</gene>
<dbReference type="SMART" id="SM00355">
    <property type="entry name" value="ZnF_C2H2"/>
    <property type="match status" value="3"/>
</dbReference>
<dbReference type="InterPro" id="IPR036236">
    <property type="entry name" value="Znf_C2H2_sf"/>
</dbReference>
<evidence type="ECO:0000313" key="13">
    <source>
        <dbReference type="EMBL" id="RWS17216.1"/>
    </source>
</evidence>
<dbReference type="Gene3D" id="3.30.160.60">
    <property type="entry name" value="Classic Zinc Finger"/>
    <property type="match status" value="3"/>
</dbReference>
<keyword evidence="3" id="KW-0677">Repeat</keyword>
<organism evidence="13 14">
    <name type="scientific">Dinothrombium tinctorium</name>
    <dbReference type="NCBI Taxonomy" id="1965070"/>
    <lineage>
        <taxon>Eukaryota</taxon>
        <taxon>Metazoa</taxon>
        <taxon>Ecdysozoa</taxon>
        <taxon>Arthropoda</taxon>
        <taxon>Chelicerata</taxon>
        <taxon>Arachnida</taxon>
        <taxon>Acari</taxon>
        <taxon>Acariformes</taxon>
        <taxon>Trombidiformes</taxon>
        <taxon>Prostigmata</taxon>
        <taxon>Anystina</taxon>
        <taxon>Parasitengona</taxon>
        <taxon>Trombidioidea</taxon>
        <taxon>Trombidiidae</taxon>
        <taxon>Dinothrombium</taxon>
    </lineage>
</organism>
<dbReference type="Proteomes" id="UP000285301">
    <property type="component" value="Unassembled WGS sequence"/>
</dbReference>
<dbReference type="AlphaFoldDB" id="A0A3S3PVR0"/>
<evidence type="ECO:0000256" key="7">
    <source>
        <dbReference type="ARBA" id="ARBA00023125"/>
    </source>
</evidence>
<comment type="subcellular location">
    <subcellularLocation>
        <location evidence="1">Nucleus</location>
    </subcellularLocation>
</comment>
<dbReference type="InterPro" id="IPR013087">
    <property type="entry name" value="Znf_C2H2_type"/>
</dbReference>
<feature type="region of interest" description="Disordered" evidence="11">
    <location>
        <begin position="118"/>
        <end position="153"/>
    </location>
</feature>
<dbReference type="OrthoDB" id="4748970at2759"/>
<dbReference type="PROSITE" id="PS50157">
    <property type="entry name" value="ZINC_FINGER_C2H2_2"/>
    <property type="match status" value="3"/>
</dbReference>
<reference evidence="13 14" key="1">
    <citation type="journal article" date="2018" name="Gigascience">
        <title>Genomes of trombidid mites reveal novel predicted allergens and laterally-transferred genes associated with secondary metabolism.</title>
        <authorList>
            <person name="Dong X."/>
            <person name="Chaisiri K."/>
            <person name="Xia D."/>
            <person name="Armstrong S.D."/>
            <person name="Fang Y."/>
            <person name="Donnelly M.J."/>
            <person name="Kadowaki T."/>
            <person name="McGarry J.W."/>
            <person name="Darby A.C."/>
            <person name="Makepeace B.L."/>
        </authorList>
    </citation>
    <scope>NUCLEOTIDE SEQUENCE [LARGE SCALE GENOMIC DNA]</scope>
    <source>
        <strain evidence="13">UoL-WK</strain>
    </source>
</reference>
<feature type="domain" description="C2H2-type" evidence="12">
    <location>
        <begin position="159"/>
        <end position="188"/>
    </location>
</feature>
<evidence type="ECO:0000259" key="12">
    <source>
        <dbReference type="PROSITE" id="PS50157"/>
    </source>
</evidence>
<dbReference type="GO" id="GO:0005634">
    <property type="term" value="C:nucleus"/>
    <property type="evidence" value="ECO:0007669"/>
    <property type="project" value="UniProtKB-SubCell"/>
</dbReference>
<keyword evidence="6" id="KW-0805">Transcription regulation</keyword>
<comment type="caution">
    <text evidence="13">The sequence shown here is derived from an EMBL/GenBank/DDBJ whole genome shotgun (WGS) entry which is preliminary data.</text>
</comment>
<evidence type="ECO:0000256" key="10">
    <source>
        <dbReference type="PROSITE-ProRule" id="PRU00042"/>
    </source>
</evidence>
<evidence type="ECO:0000256" key="3">
    <source>
        <dbReference type="ARBA" id="ARBA00022737"/>
    </source>
</evidence>
<feature type="compositionally biased region" description="Polar residues" evidence="11">
    <location>
        <begin position="128"/>
        <end position="149"/>
    </location>
</feature>
<evidence type="ECO:0000256" key="11">
    <source>
        <dbReference type="SAM" id="MobiDB-lite"/>
    </source>
</evidence>
<keyword evidence="4 10" id="KW-0863">Zinc-finger</keyword>
<dbReference type="Pfam" id="PF00096">
    <property type="entry name" value="zf-C2H2"/>
    <property type="match status" value="3"/>
</dbReference>
<keyword evidence="8" id="KW-0804">Transcription</keyword>
<dbReference type="FunFam" id="3.30.160.60:FF:000018">
    <property type="entry name" value="Krueppel-like factor 15"/>
    <property type="match status" value="1"/>
</dbReference>